<dbReference type="Proteomes" id="UP000824055">
    <property type="component" value="Unassembled WGS sequence"/>
</dbReference>
<organism evidence="3 4">
    <name type="scientific">Candidatus Prevotella avicola</name>
    <dbReference type="NCBI Taxonomy" id="2838738"/>
    <lineage>
        <taxon>Bacteria</taxon>
        <taxon>Pseudomonadati</taxon>
        <taxon>Bacteroidota</taxon>
        <taxon>Bacteroidia</taxon>
        <taxon>Bacteroidales</taxon>
        <taxon>Prevotellaceae</taxon>
        <taxon>Prevotella</taxon>
    </lineage>
</organism>
<dbReference type="InterPro" id="IPR002201">
    <property type="entry name" value="Glyco_trans_9"/>
</dbReference>
<evidence type="ECO:0000313" key="3">
    <source>
        <dbReference type="EMBL" id="HIZ68740.1"/>
    </source>
</evidence>
<dbReference type="AlphaFoldDB" id="A0A9D2FYE8"/>
<dbReference type="PANTHER" id="PTHR30160">
    <property type="entry name" value="TETRAACYLDISACCHARIDE 4'-KINASE-RELATED"/>
    <property type="match status" value="1"/>
</dbReference>
<dbReference type="Pfam" id="PF01075">
    <property type="entry name" value="Glyco_transf_9"/>
    <property type="match status" value="1"/>
</dbReference>
<accession>A0A9D2FYE8</accession>
<dbReference type="SUPFAM" id="SSF53756">
    <property type="entry name" value="UDP-Glycosyltransferase/glycogen phosphorylase"/>
    <property type="match status" value="1"/>
</dbReference>
<name>A0A9D2FYE8_9BACT</name>
<protein>
    <submittedName>
        <fullName evidence="3">Glycosyltransferase family 9 protein</fullName>
    </submittedName>
</protein>
<evidence type="ECO:0000313" key="4">
    <source>
        <dbReference type="Proteomes" id="UP000824055"/>
    </source>
</evidence>
<evidence type="ECO:0000256" key="2">
    <source>
        <dbReference type="ARBA" id="ARBA00022679"/>
    </source>
</evidence>
<dbReference type="PANTHER" id="PTHR30160:SF22">
    <property type="entry name" value="LIPOPOLYSACCHARIDE CORE BIOSYNTHESIS PROTEIN"/>
    <property type="match status" value="1"/>
</dbReference>
<keyword evidence="1" id="KW-0328">Glycosyltransferase</keyword>
<reference evidence="3" key="2">
    <citation type="submission" date="2021-04" db="EMBL/GenBank/DDBJ databases">
        <authorList>
            <person name="Gilroy R."/>
        </authorList>
    </citation>
    <scope>NUCLEOTIDE SEQUENCE</scope>
    <source>
        <strain evidence="3">ChiHecec3B27-8219</strain>
    </source>
</reference>
<dbReference type="EMBL" id="DXBE01000021">
    <property type="protein sequence ID" value="HIZ68740.1"/>
    <property type="molecule type" value="Genomic_DNA"/>
</dbReference>
<dbReference type="GO" id="GO:0009244">
    <property type="term" value="P:lipopolysaccharide core region biosynthetic process"/>
    <property type="evidence" value="ECO:0007669"/>
    <property type="project" value="TreeGrafter"/>
</dbReference>
<proteinExistence type="predicted"/>
<evidence type="ECO:0000256" key="1">
    <source>
        <dbReference type="ARBA" id="ARBA00022676"/>
    </source>
</evidence>
<keyword evidence="2" id="KW-0808">Transferase</keyword>
<dbReference type="GO" id="GO:0008713">
    <property type="term" value="F:ADP-heptose-lipopolysaccharide heptosyltransferase activity"/>
    <property type="evidence" value="ECO:0007669"/>
    <property type="project" value="TreeGrafter"/>
</dbReference>
<dbReference type="InterPro" id="IPR051199">
    <property type="entry name" value="LPS_LOS_Heptosyltrfase"/>
</dbReference>
<sequence length="351" mass="40162">MKTEHILIIRFSAIGDVAMTVPVVYSLAKQYPHLRITVLSRPFAKPFFEHLAPNVGFMEADIKREYKGVKGLNALYRRLIAKQFTAIADFHNILRSNYLRIRFNLDSYRVEHINKHRHGKRLLTSNCNKRLTQQPTSFENYAEVLERLGYPVKLEFETIYPDGPDLSKLPAGLLTEKTQDTPWIGIAPFAAHKGKIYPLEKMVKVIEKIIERNPNCRIFLFGGGADEYYIMNQWEKQFAQCVNASAKLGDMEKELILMSLLDVMVSMDSANMHLASLVNTPVVSVWGATHPYAGFLGWNQSPENVIQLDMDCRPCSIYGKKKCLRGDYACLNNLSPDIIAYRVNFILRAKR</sequence>
<comment type="caution">
    <text evidence="3">The sequence shown here is derived from an EMBL/GenBank/DDBJ whole genome shotgun (WGS) entry which is preliminary data.</text>
</comment>
<dbReference type="CDD" id="cd03789">
    <property type="entry name" value="GT9_LPS_heptosyltransferase"/>
    <property type="match status" value="1"/>
</dbReference>
<dbReference type="GO" id="GO:0005829">
    <property type="term" value="C:cytosol"/>
    <property type="evidence" value="ECO:0007669"/>
    <property type="project" value="TreeGrafter"/>
</dbReference>
<gene>
    <name evidence="3" type="ORF">H9966_02485</name>
</gene>
<dbReference type="Gene3D" id="3.40.50.2000">
    <property type="entry name" value="Glycogen Phosphorylase B"/>
    <property type="match status" value="2"/>
</dbReference>
<reference evidence="3" key="1">
    <citation type="journal article" date="2021" name="PeerJ">
        <title>Extensive microbial diversity within the chicken gut microbiome revealed by metagenomics and culture.</title>
        <authorList>
            <person name="Gilroy R."/>
            <person name="Ravi A."/>
            <person name="Getino M."/>
            <person name="Pursley I."/>
            <person name="Horton D.L."/>
            <person name="Alikhan N.F."/>
            <person name="Baker D."/>
            <person name="Gharbi K."/>
            <person name="Hall N."/>
            <person name="Watson M."/>
            <person name="Adriaenssens E.M."/>
            <person name="Foster-Nyarko E."/>
            <person name="Jarju S."/>
            <person name="Secka A."/>
            <person name="Antonio M."/>
            <person name="Oren A."/>
            <person name="Chaudhuri R.R."/>
            <person name="La Ragione R."/>
            <person name="Hildebrand F."/>
            <person name="Pallen M.J."/>
        </authorList>
    </citation>
    <scope>NUCLEOTIDE SEQUENCE</scope>
    <source>
        <strain evidence="3">ChiHecec3B27-8219</strain>
    </source>
</reference>